<reference evidence="5 6" key="1">
    <citation type="journal article" date="2019" name="Int. J. Syst. Evol. Microbiol.">
        <title>The Global Catalogue of Microorganisms (GCM) 10K type strain sequencing project: providing services to taxonomists for standard genome sequencing and annotation.</title>
        <authorList>
            <consortium name="The Broad Institute Genomics Platform"/>
            <consortium name="The Broad Institute Genome Sequencing Center for Infectious Disease"/>
            <person name="Wu L."/>
            <person name="Ma J."/>
        </authorList>
    </citation>
    <scope>NUCLEOTIDE SEQUENCE [LARGE SCALE GENOMIC DNA]</scope>
    <source>
        <strain evidence="5 6">JCM 14046</strain>
    </source>
</reference>
<dbReference type="CDD" id="cd06583">
    <property type="entry name" value="PGRP"/>
    <property type="match status" value="1"/>
</dbReference>
<dbReference type="InterPro" id="IPR006619">
    <property type="entry name" value="PGRP_domain_met/bac"/>
</dbReference>
<evidence type="ECO:0000313" key="6">
    <source>
        <dbReference type="Proteomes" id="UP001501612"/>
    </source>
</evidence>
<comment type="similarity">
    <text evidence="1">Belongs to the N-acetylmuramoyl-L-alanine amidase 2 family.</text>
</comment>
<dbReference type="PANTHER" id="PTHR11022">
    <property type="entry name" value="PEPTIDOGLYCAN RECOGNITION PROTEIN"/>
    <property type="match status" value="1"/>
</dbReference>
<feature type="region of interest" description="Disordered" evidence="2">
    <location>
        <begin position="127"/>
        <end position="151"/>
    </location>
</feature>
<name>A0ABN2PLE8_9ACTN</name>
<feature type="region of interest" description="Disordered" evidence="2">
    <location>
        <begin position="70"/>
        <end position="90"/>
    </location>
</feature>
<gene>
    <name evidence="5" type="ORF">GCM10009737_26560</name>
</gene>
<evidence type="ECO:0000259" key="4">
    <source>
        <dbReference type="SMART" id="SM00701"/>
    </source>
</evidence>
<dbReference type="InterPro" id="IPR036505">
    <property type="entry name" value="Amidase/PGRP_sf"/>
</dbReference>
<dbReference type="InterPro" id="IPR015510">
    <property type="entry name" value="PGRP"/>
</dbReference>
<dbReference type="PANTHER" id="PTHR11022:SF41">
    <property type="entry name" value="PEPTIDOGLYCAN-RECOGNITION PROTEIN LC-RELATED"/>
    <property type="match status" value="1"/>
</dbReference>
<evidence type="ECO:0000313" key="5">
    <source>
        <dbReference type="EMBL" id="GAA1923608.1"/>
    </source>
</evidence>
<dbReference type="SUPFAM" id="SSF55846">
    <property type="entry name" value="N-acetylmuramoyl-L-alanine amidase-like"/>
    <property type="match status" value="1"/>
</dbReference>
<sequence>MRLRSDAGSVVRSAEVTLGGPGRAEESDGTLGRIESDRFALVALTWNPEEAHPDLELRVRRDGAWGRWTPARPLHDGPTAGNREARDARRGSDLAWVRSADAVQVRRRSGRSPRGLKVVLIDPGTRREDRADLPAGQERAARRAAKGKAFQPPMRGRRLWGADERLREGSPSYCNRLQQVHLHHTVNSNDYTRAEVPALIRGMYRYHTQSLGWSDIGYNFLVDRFGRIWVGRAGGPRALVRGAHTLGFNHTSVGIAVIGNMEVAAPSKQTVTAIVMLAAWKLRRAGKRPASSVRVRSEGSDRYGPGREVLLPTIDGHRDTNDTACPGGRLYARLPEIRRRAQRRWNRGGE</sequence>
<proteinExistence type="inferred from homology"/>
<keyword evidence="6" id="KW-1185">Reference proteome</keyword>
<feature type="domain" description="Peptidoglycan recognition protein family" evidence="4">
    <location>
        <begin position="152"/>
        <end position="300"/>
    </location>
</feature>
<dbReference type="EMBL" id="BAAAMY010000006">
    <property type="protein sequence ID" value="GAA1923608.1"/>
    <property type="molecule type" value="Genomic_DNA"/>
</dbReference>
<dbReference type="InterPro" id="IPR002502">
    <property type="entry name" value="Amidase_domain"/>
</dbReference>
<dbReference type="Gene3D" id="3.40.80.10">
    <property type="entry name" value="Peptidoglycan recognition protein-like"/>
    <property type="match status" value="1"/>
</dbReference>
<feature type="region of interest" description="Disordered" evidence="2">
    <location>
        <begin position="1"/>
        <end position="29"/>
    </location>
</feature>
<dbReference type="Proteomes" id="UP001501612">
    <property type="component" value="Unassembled WGS sequence"/>
</dbReference>
<evidence type="ECO:0000256" key="1">
    <source>
        <dbReference type="ARBA" id="ARBA00007553"/>
    </source>
</evidence>
<dbReference type="Pfam" id="PF01510">
    <property type="entry name" value="Amidase_2"/>
    <property type="match status" value="1"/>
</dbReference>
<evidence type="ECO:0000259" key="3">
    <source>
        <dbReference type="SMART" id="SM00644"/>
    </source>
</evidence>
<feature type="domain" description="N-acetylmuramoyl-L-alanine amidase" evidence="3">
    <location>
        <begin position="166"/>
        <end position="327"/>
    </location>
</feature>
<evidence type="ECO:0000256" key="2">
    <source>
        <dbReference type="SAM" id="MobiDB-lite"/>
    </source>
</evidence>
<dbReference type="SMART" id="SM00701">
    <property type="entry name" value="PGRP"/>
    <property type="match status" value="1"/>
</dbReference>
<dbReference type="SMART" id="SM00644">
    <property type="entry name" value="Ami_2"/>
    <property type="match status" value="1"/>
</dbReference>
<comment type="caution">
    <text evidence="5">The sequence shown here is derived from an EMBL/GenBank/DDBJ whole genome shotgun (WGS) entry which is preliminary data.</text>
</comment>
<protein>
    <submittedName>
        <fullName evidence="5">N-acetylmuramoyl-L-alanine amidase</fullName>
    </submittedName>
</protein>
<organism evidence="5 6">
    <name type="scientific">Nocardioides lentus</name>
    <dbReference type="NCBI Taxonomy" id="338077"/>
    <lineage>
        <taxon>Bacteria</taxon>
        <taxon>Bacillati</taxon>
        <taxon>Actinomycetota</taxon>
        <taxon>Actinomycetes</taxon>
        <taxon>Propionibacteriales</taxon>
        <taxon>Nocardioidaceae</taxon>
        <taxon>Nocardioides</taxon>
    </lineage>
</organism>
<accession>A0ABN2PLE8</accession>